<dbReference type="SUPFAM" id="SSF82784">
    <property type="entry name" value="OsmC-like"/>
    <property type="match status" value="1"/>
</dbReference>
<dbReference type="AlphaFoldDB" id="B4S3R5"/>
<dbReference type="PANTHER" id="PTHR34352:SF1">
    <property type="entry name" value="PROTEIN YHFA"/>
    <property type="match status" value="1"/>
</dbReference>
<gene>
    <name evidence="1" type="ordered locus">Paes_0203</name>
</gene>
<dbReference type="Pfam" id="PF02566">
    <property type="entry name" value="OsmC"/>
    <property type="match status" value="1"/>
</dbReference>
<evidence type="ECO:0000313" key="1">
    <source>
        <dbReference type="EMBL" id="ACF45261.1"/>
    </source>
</evidence>
<dbReference type="STRING" id="290512.Paes_0203"/>
<dbReference type="KEGG" id="paa:Paes_0203"/>
<reference evidence="1" key="1">
    <citation type="submission" date="2008-06" db="EMBL/GenBank/DDBJ databases">
        <title>Complete sequence of chromosome of Prosthecochloris aestuarii DSM 271.</title>
        <authorList>
            <consortium name="US DOE Joint Genome Institute"/>
            <person name="Lucas S."/>
            <person name="Copeland A."/>
            <person name="Lapidus A."/>
            <person name="Glavina del Rio T."/>
            <person name="Dalin E."/>
            <person name="Tice H."/>
            <person name="Bruce D."/>
            <person name="Goodwin L."/>
            <person name="Pitluck S."/>
            <person name="Schmutz J."/>
            <person name="Larimer F."/>
            <person name="Land M."/>
            <person name="Hauser L."/>
            <person name="Kyrpides N."/>
            <person name="Anderson I."/>
            <person name="Liu Z."/>
            <person name="Li T."/>
            <person name="Zhao F."/>
            <person name="Overmann J."/>
            <person name="Bryant D.A."/>
            <person name="Richardson P."/>
        </authorList>
    </citation>
    <scope>NUCLEOTIDE SEQUENCE [LARGE SCALE GENOMIC DNA]</scope>
    <source>
        <strain evidence="1">DSM 271</strain>
    </source>
</reference>
<evidence type="ECO:0000313" key="2">
    <source>
        <dbReference type="Proteomes" id="UP000002725"/>
    </source>
</evidence>
<dbReference type="InterPro" id="IPR036102">
    <property type="entry name" value="OsmC/Ohrsf"/>
</dbReference>
<dbReference type="InterPro" id="IPR003718">
    <property type="entry name" value="OsmC/Ohr_fam"/>
</dbReference>
<organism evidence="1 2">
    <name type="scientific">Prosthecochloris aestuarii (strain DSM 271 / SK 413)</name>
    <dbReference type="NCBI Taxonomy" id="290512"/>
    <lineage>
        <taxon>Bacteria</taxon>
        <taxon>Pseudomonadati</taxon>
        <taxon>Chlorobiota</taxon>
        <taxon>Chlorobiia</taxon>
        <taxon>Chlorobiales</taxon>
        <taxon>Chlorobiaceae</taxon>
        <taxon>Prosthecochloris</taxon>
    </lineage>
</organism>
<protein>
    <submittedName>
        <fullName evidence="1">OsmC family protein</fullName>
    </submittedName>
</protein>
<dbReference type="Gene3D" id="3.30.300.20">
    <property type="match status" value="1"/>
</dbReference>
<sequence length="143" mass="15988">MKITVAFNETMPLVGTSTPVHTTLFDTSPEFHGTDSASSPMEVLLESLAACSMMDIISILKKKRREVVNLTADVEADRAEDHPKVFTAIRILFRLESPDCTMEDFERAISLSIEKYCSVAAMLRAGGCSIEWSSELVLRRWDE</sequence>
<dbReference type="HOGENOM" id="CLU_114057_1_2_10"/>
<dbReference type="EMBL" id="CP001108">
    <property type="protein sequence ID" value="ACF45261.1"/>
    <property type="molecule type" value="Genomic_DNA"/>
</dbReference>
<accession>B4S3R5</accession>
<dbReference type="RefSeq" id="WP_012504798.1">
    <property type="nucleotide sequence ID" value="NC_011059.1"/>
</dbReference>
<proteinExistence type="predicted"/>
<dbReference type="Proteomes" id="UP000002725">
    <property type="component" value="Chromosome"/>
</dbReference>
<dbReference type="eggNOG" id="COG1765">
    <property type="taxonomic scope" value="Bacteria"/>
</dbReference>
<name>B4S3R5_PROA2</name>
<keyword evidence="2" id="KW-1185">Reference proteome</keyword>
<dbReference type="InterPro" id="IPR015946">
    <property type="entry name" value="KH_dom-like_a/b"/>
</dbReference>
<dbReference type="PANTHER" id="PTHR34352">
    <property type="entry name" value="PROTEIN YHFA"/>
    <property type="match status" value="1"/>
</dbReference>